<evidence type="ECO:0000313" key="1">
    <source>
        <dbReference type="EMBL" id="GIX98154.1"/>
    </source>
</evidence>
<dbReference type="AlphaFoldDB" id="A0AAV4PM15"/>
<dbReference type="Proteomes" id="UP001054945">
    <property type="component" value="Unassembled WGS sequence"/>
</dbReference>
<name>A0AAV4PM15_CAEEX</name>
<sequence length="19" mass="2063">MASGASQFQECNRGFAPVY</sequence>
<keyword evidence="2" id="KW-1185">Reference proteome</keyword>
<feature type="non-terminal residue" evidence="1">
    <location>
        <position position="19"/>
    </location>
</feature>
<evidence type="ECO:0000313" key="2">
    <source>
        <dbReference type="Proteomes" id="UP001054945"/>
    </source>
</evidence>
<proteinExistence type="predicted"/>
<dbReference type="EMBL" id="BPLR01004871">
    <property type="protein sequence ID" value="GIX98154.1"/>
    <property type="molecule type" value="Genomic_DNA"/>
</dbReference>
<gene>
    <name evidence="1" type="ORF">CEXT_438421</name>
</gene>
<reference evidence="1 2" key="1">
    <citation type="submission" date="2021-06" db="EMBL/GenBank/DDBJ databases">
        <title>Caerostris extrusa draft genome.</title>
        <authorList>
            <person name="Kono N."/>
            <person name="Arakawa K."/>
        </authorList>
    </citation>
    <scope>NUCLEOTIDE SEQUENCE [LARGE SCALE GENOMIC DNA]</scope>
</reference>
<comment type="caution">
    <text evidence="1">The sequence shown here is derived from an EMBL/GenBank/DDBJ whole genome shotgun (WGS) entry which is preliminary data.</text>
</comment>
<protein>
    <submittedName>
        <fullName evidence="1">Uncharacterized protein</fullName>
    </submittedName>
</protein>
<organism evidence="1 2">
    <name type="scientific">Caerostris extrusa</name>
    <name type="common">Bark spider</name>
    <name type="synonym">Caerostris bankana</name>
    <dbReference type="NCBI Taxonomy" id="172846"/>
    <lineage>
        <taxon>Eukaryota</taxon>
        <taxon>Metazoa</taxon>
        <taxon>Ecdysozoa</taxon>
        <taxon>Arthropoda</taxon>
        <taxon>Chelicerata</taxon>
        <taxon>Arachnida</taxon>
        <taxon>Araneae</taxon>
        <taxon>Araneomorphae</taxon>
        <taxon>Entelegynae</taxon>
        <taxon>Araneoidea</taxon>
        <taxon>Araneidae</taxon>
        <taxon>Caerostris</taxon>
    </lineage>
</organism>
<accession>A0AAV4PM15</accession>